<accession>M0AT67</accession>
<dbReference type="EMBL" id="AOIN01000044">
    <property type="protein sequence ID" value="ELZ01497.1"/>
    <property type="molecule type" value="Genomic_DNA"/>
</dbReference>
<comment type="caution">
    <text evidence="1">The sequence shown here is derived from an EMBL/GenBank/DDBJ whole genome shotgun (WGS) entry which is preliminary data.</text>
</comment>
<gene>
    <name evidence="1" type="ORF">C482_06974</name>
</gene>
<dbReference type="RefSeq" id="WP_006166786.1">
    <property type="nucleotide sequence ID" value="NZ_AOIN01000044.1"/>
</dbReference>
<name>M0AT67_9EURY</name>
<proteinExistence type="predicted"/>
<sequence length="90" mass="9318">MSGSRTVELTVLVAVLFVASAVGTRAVPLPTDSVSSLGSSADHDQDEVTDDIVLEPYDGPNGVYTVVGNKTFAVHTPGKATPTLVPHLTQ</sequence>
<keyword evidence="2" id="KW-1185">Reference proteome</keyword>
<dbReference type="Proteomes" id="UP000011693">
    <property type="component" value="Unassembled WGS sequence"/>
</dbReference>
<evidence type="ECO:0000313" key="1">
    <source>
        <dbReference type="EMBL" id="ELZ01497.1"/>
    </source>
</evidence>
<evidence type="ECO:0000313" key="2">
    <source>
        <dbReference type="Proteomes" id="UP000011693"/>
    </source>
</evidence>
<dbReference type="OrthoDB" id="203212at2157"/>
<dbReference type="PATRIC" id="fig|1227492.4.peg.1354"/>
<dbReference type="AlphaFoldDB" id="M0AT67"/>
<organism evidence="1 2">
    <name type="scientific">Natrialba chahannaoensis JCM 10990</name>
    <dbReference type="NCBI Taxonomy" id="1227492"/>
    <lineage>
        <taxon>Archaea</taxon>
        <taxon>Methanobacteriati</taxon>
        <taxon>Methanobacteriota</taxon>
        <taxon>Stenosarchaea group</taxon>
        <taxon>Halobacteria</taxon>
        <taxon>Halobacteriales</taxon>
        <taxon>Natrialbaceae</taxon>
        <taxon>Natrialba</taxon>
    </lineage>
</organism>
<reference evidence="1 2" key="1">
    <citation type="journal article" date="2014" name="PLoS Genet.">
        <title>Phylogenetically driven sequencing of extremely halophilic archaea reveals strategies for static and dynamic osmo-response.</title>
        <authorList>
            <person name="Becker E.A."/>
            <person name="Seitzer P.M."/>
            <person name="Tritt A."/>
            <person name="Larsen D."/>
            <person name="Krusor M."/>
            <person name="Yao A.I."/>
            <person name="Wu D."/>
            <person name="Madern D."/>
            <person name="Eisen J.A."/>
            <person name="Darling A.E."/>
            <person name="Facciotti M.T."/>
        </authorList>
    </citation>
    <scope>NUCLEOTIDE SEQUENCE [LARGE SCALE GENOMIC DNA]</scope>
    <source>
        <strain evidence="1 2">JCM 10990</strain>
    </source>
</reference>
<protein>
    <submittedName>
        <fullName evidence="1">Uncharacterized protein</fullName>
    </submittedName>
</protein>